<dbReference type="GO" id="GO:0006383">
    <property type="term" value="P:transcription by RNA polymerase III"/>
    <property type="evidence" value="ECO:0007669"/>
    <property type="project" value="InterPro"/>
</dbReference>
<feature type="region of interest" description="Disordered" evidence="1">
    <location>
        <begin position="493"/>
        <end position="548"/>
    </location>
</feature>
<dbReference type="AlphaFoldDB" id="A0A8H3J0E4"/>
<feature type="region of interest" description="Disordered" evidence="1">
    <location>
        <begin position="626"/>
        <end position="729"/>
    </location>
</feature>
<feature type="compositionally biased region" description="Polar residues" evidence="1">
    <location>
        <begin position="47"/>
        <end position="59"/>
    </location>
</feature>
<sequence length="838" mass="91628">MRPKRRPRRQPNRGAAGNDAPDGGSLDQPVSQEASPQALASHDVPNESEQLSMADSTSEMPLEHTENSLPYEDVNRDPIQSALETSQSSDPRSQASERPARRPAQRLASLRNPSPTGGREGMQRTYTGTTAGVRFQPKSVQRRSKEEREAAEQAENERLQARLFGSKGSEDVERGDLMSRKKGRGMFRGIDDRFSGAGASGHLGGSTRQDRSTRRARGPGGLGPRGRGGDGGGESRGRGHGAVRGGIMTTGVGFSQSDAAREPVNTRRKKDSTVKTETDKDGDVVMNKAKSKKKIKKEPGLTDDTSSSESEYDGEKGRRINIEEIDLVSTDEDGGDEDLDSNRKERATLLKVWNPKPVRFHREEHVERAVGVNTDPTTLTSAELRRRAKERQNAQGSIFLGSGDDAIVSTTKAKGRGKTKDVEFIENKRKWKGVYQDDDDTEGFAKVKTEPNDDDAMIMNESDQGPTAQLAGETPSLNVQGAEHEIRAAAKEIELTDSSDSSDLPNEDPLSGQNRQGKTTQPHSPALLPKGPRRKHRPPKPILQTDEDHQEWARYKEDMTWMQDTLLQAGGTITSQFGMKDLDQDDMDMDIVTIGPNSKANHIFLFQFPPGLPILVDALAKEQEGIKTEKKNDGHQLSAQPTSSSTATEVPVPTEIPPPTNPNKKPPAATKQAKSKTSAAKEKGKDKDKEKDKEKDDNENLASSSPQPPPPQIYTPLSPPPPPGHFGTLRLHRSKRVTANWGTLQFDIGRSSERLVSQEIVVCDWNKTVVKKEGFEGLNVVGSSSGDKIKGEEREGGVKAEERGEWREEVRCGERVWAVGGVKAGWVGVPDLGAMFGT</sequence>
<proteinExistence type="predicted"/>
<feature type="compositionally biased region" description="Polar residues" evidence="1">
    <location>
        <begin position="635"/>
        <end position="645"/>
    </location>
</feature>
<feature type="compositionally biased region" description="Basic and acidic residues" evidence="1">
    <location>
        <begin position="259"/>
        <end position="283"/>
    </location>
</feature>
<dbReference type="GO" id="GO:0005666">
    <property type="term" value="C:RNA polymerase III complex"/>
    <property type="evidence" value="ECO:0007669"/>
    <property type="project" value="InterPro"/>
</dbReference>
<feature type="compositionally biased region" description="Basic and acidic residues" evidence="1">
    <location>
        <begin position="679"/>
        <end position="698"/>
    </location>
</feature>
<feature type="compositionally biased region" description="Low complexity" evidence="1">
    <location>
        <begin position="666"/>
        <end position="678"/>
    </location>
</feature>
<name>A0A8H3J0E4_9LECA</name>
<evidence type="ECO:0000313" key="3">
    <source>
        <dbReference type="Proteomes" id="UP000664521"/>
    </source>
</evidence>
<accession>A0A8H3J0E4</accession>
<gene>
    <name evidence="2" type="ORF">HETSPECPRED_001033</name>
</gene>
<comment type="caution">
    <text evidence="2">The sequence shown here is derived from an EMBL/GenBank/DDBJ whole genome shotgun (WGS) entry which is preliminary data.</text>
</comment>
<feature type="region of interest" description="Disordered" evidence="1">
    <location>
        <begin position="440"/>
        <end position="472"/>
    </location>
</feature>
<feature type="compositionally biased region" description="Basic residues" evidence="1">
    <location>
        <begin position="1"/>
        <end position="11"/>
    </location>
</feature>
<keyword evidence="3" id="KW-1185">Reference proteome</keyword>
<reference evidence="2" key="1">
    <citation type="submission" date="2021-03" db="EMBL/GenBank/DDBJ databases">
        <authorList>
            <person name="Tagirdzhanova G."/>
        </authorList>
    </citation>
    <scope>NUCLEOTIDE SEQUENCE</scope>
</reference>
<feature type="compositionally biased region" description="Polar residues" evidence="1">
    <location>
        <begin position="82"/>
        <end position="96"/>
    </location>
</feature>
<dbReference type="OrthoDB" id="5836119at2759"/>
<dbReference type="Pfam" id="PF05132">
    <property type="entry name" value="RNA_pol_Rpc4"/>
    <property type="match status" value="1"/>
</dbReference>
<protein>
    <submittedName>
        <fullName evidence="2">Uncharacterized protein</fullName>
    </submittedName>
</protein>
<evidence type="ECO:0000256" key="1">
    <source>
        <dbReference type="SAM" id="MobiDB-lite"/>
    </source>
</evidence>
<feature type="compositionally biased region" description="Basic and acidic residues" evidence="1">
    <location>
        <begin position="168"/>
        <end position="179"/>
    </location>
</feature>
<dbReference type="Proteomes" id="UP000664521">
    <property type="component" value="Unassembled WGS sequence"/>
</dbReference>
<feature type="compositionally biased region" description="Polar residues" evidence="1">
    <location>
        <begin position="511"/>
        <end position="523"/>
    </location>
</feature>
<dbReference type="EMBL" id="CAJPDS010000111">
    <property type="protein sequence ID" value="CAF9938319.1"/>
    <property type="molecule type" value="Genomic_DNA"/>
</dbReference>
<feature type="compositionally biased region" description="Basic and acidic residues" evidence="1">
    <location>
        <begin position="143"/>
        <end position="160"/>
    </location>
</feature>
<feature type="compositionally biased region" description="Pro residues" evidence="1">
    <location>
        <begin position="706"/>
        <end position="724"/>
    </location>
</feature>
<feature type="compositionally biased region" description="Acidic residues" evidence="1">
    <location>
        <begin position="323"/>
        <end position="339"/>
    </location>
</feature>
<feature type="compositionally biased region" description="Basic and acidic residues" evidence="1">
    <location>
        <begin position="313"/>
        <end position="322"/>
    </location>
</feature>
<organism evidence="2 3">
    <name type="scientific">Heterodermia speciosa</name>
    <dbReference type="NCBI Taxonomy" id="116794"/>
    <lineage>
        <taxon>Eukaryota</taxon>
        <taxon>Fungi</taxon>
        <taxon>Dikarya</taxon>
        <taxon>Ascomycota</taxon>
        <taxon>Pezizomycotina</taxon>
        <taxon>Lecanoromycetes</taxon>
        <taxon>OSLEUM clade</taxon>
        <taxon>Lecanoromycetidae</taxon>
        <taxon>Caliciales</taxon>
        <taxon>Physciaceae</taxon>
        <taxon>Heterodermia</taxon>
    </lineage>
</organism>
<feature type="compositionally biased region" description="Gly residues" evidence="1">
    <location>
        <begin position="218"/>
        <end position="244"/>
    </location>
</feature>
<dbReference type="GO" id="GO:0003677">
    <property type="term" value="F:DNA binding"/>
    <property type="evidence" value="ECO:0007669"/>
    <property type="project" value="InterPro"/>
</dbReference>
<feature type="compositionally biased region" description="Pro residues" evidence="1">
    <location>
        <begin position="654"/>
        <end position="665"/>
    </location>
</feature>
<feature type="region of interest" description="Disordered" evidence="1">
    <location>
        <begin position="1"/>
        <end position="342"/>
    </location>
</feature>
<dbReference type="InterPro" id="IPR007811">
    <property type="entry name" value="RPC4"/>
</dbReference>
<evidence type="ECO:0000313" key="2">
    <source>
        <dbReference type="EMBL" id="CAF9938319.1"/>
    </source>
</evidence>